<dbReference type="EMBL" id="UINC01199832">
    <property type="protein sequence ID" value="SVE18445.1"/>
    <property type="molecule type" value="Genomic_DNA"/>
</dbReference>
<gene>
    <name evidence="1" type="ORF">METZ01_LOCUS471299</name>
</gene>
<feature type="non-terminal residue" evidence="1">
    <location>
        <position position="1"/>
    </location>
</feature>
<dbReference type="AlphaFoldDB" id="A0A383BGB8"/>
<sequence>VFGTIIIWFVIQCRSENRTLSELKDN</sequence>
<evidence type="ECO:0000313" key="1">
    <source>
        <dbReference type="EMBL" id="SVE18445.1"/>
    </source>
</evidence>
<protein>
    <submittedName>
        <fullName evidence="1">Uncharacterized protein</fullName>
    </submittedName>
</protein>
<organism evidence="1">
    <name type="scientific">marine metagenome</name>
    <dbReference type="NCBI Taxonomy" id="408172"/>
    <lineage>
        <taxon>unclassified sequences</taxon>
        <taxon>metagenomes</taxon>
        <taxon>ecological metagenomes</taxon>
    </lineage>
</organism>
<accession>A0A383BGB8</accession>
<reference evidence="1" key="1">
    <citation type="submission" date="2018-05" db="EMBL/GenBank/DDBJ databases">
        <authorList>
            <person name="Lanie J.A."/>
            <person name="Ng W.-L."/>
            <person name="Kazmierczak K.M."/>
            <person name="Andrzejewski T.M."/>
            <person name="Davidsen T.M."/>
            <person name="Wayne K.J."/>
            <person name="Tettelin H."/>
            <person name="Glass J.I."/>
            <person name="Rusch D."/>
            <person name="Podicherti R."/>
            <person name="Tsui H.-C.T."/>
            <person name="Winkler M.E."/>
        </authorList>
    </citation>
    <scope>NUCLEOTIDE SEQUENCE</scope>
</reference>
<proteinExistence type="predicted"/>
<name>A0A383BGB8_9ZZZZ</name>